<dbReference type="Proteomes" id="UP000029224">
    <property type="component" value="Unassembled WGS sequence"/>
</dbReference>
<evidence type="ECO:0000256" key="1">
    <source>
        <dbReference type="ARBA" id="ARBA00023015"/>
    </source>
</evidence>
<keyword evidence="6" id="KW-1185">Reference proteome</keyword>
<keyword evidence="1" id="KW-0805">Transcription regulation</keyword>
<name>A0A090TYB0_9VIBR</name>
<feature type="domain" description="HTH araC/xylS-type" evidence="4">
    <location>
        <begin position="162"/>
        <end position="266"/>
    </location>
</feature>
<dbReference type="InterPro" id="IPR050204">
    <property type="entry name" value="AraC_XylS_family_regulators"/>
</dbReference>
<comment type="caution">
    <text evidence="5">The sequence shown here is derived from an EMBL/GenBank/DDBJ whole genome shotgun (WGS) entry which is preliminary data.</text>
</comment>
<sequence length="279" mass="32115">MITWKHSLEGFEWLIHQVWYLKVNPNEVIPFPPQLIPNPRAHLLFTPPEQRYHYDNGEQIMSGKGSHLLSASENLLIMNDVAPLKRIGITFQPGALYLLNPQSSAVLNQCGWHDWLASYFSPSFQESLLSCQSQEEVVNCIGEKLSSLGMSSQQDKAYSLVSKALSAITEQLNKDEANEVDVEQLALDCHSTRRTLERHFQRVMGLGIKKYQLMLKLEQMVLALYQEAGSVNWAEFSQRFGFSDQSHLIKQLKQQIKRTPNRYLSRRDLTIDIYGDFER</sequence>
<dbReference type="Gene3D" id="1.10.10.60">
    <property type="entry name" value="Homeodomain-like"/>
    <property type="match status" value="1"/>
</dbReference>
<reference evidence="5 6" key="2">
    <citation type="submission" date="2014-09" db="EMBL/GenBank/DDBJ databases">
        <authorList>
            <consortium name="NBRP consortium"/>
            <person name="Sawabe T."/>
            <person name="Meirelles P."/>
            <person name="Nakanishi M."/>
            <person name="Sayaka M."/>
            <person name="Hattori M."/>
            <person name="Ohkuma M."/>
        </authorList>
    </citation>
    <scope>NUCLEOTIDE SEQUENCE [LARGE SCALE GENOMIC DNA]</scope>
    <source>
        <strain evidence="5 6">JCM 19240</strain>
    </source>
</reference>
<dbReference type="Pfam" id="PF12833">
    <property type="entry name" value="HTH_18"/>
    <property type="match status" value="1"/>
</dbReference>
<keyword evidence="2" id="KW-0238">DNA-binding</keyword>
<dbReference type="PANTHER" id="PTHR46796:SF13">
    <property type="entry name" value="HTH-TYPE TRANSCRIPTIONAL ACTIVATOR RHAS"/>
    <property type="match status" value="1"/>
</dbReference>
<dbReference type="EMBL" id="BBMT01000008">
    <property type="protein sequence ID" value="GAL35862.1"/>
    <property type="molecule type" value="Genomic_DNA"/>
</dbReference>
<evidence type="ECO:0000313" key="5">
    <source>
        <dbReference type="EMBL" id="GAL35862.1"/>
    </source>
</evidence>
<keyword evidence="3" id="KW-0804">Transcription</keyword>
<protein>
    <submittedName>
        <fullName evidence="5">Transcriptional regulator AraC family</fullName>
    </submittedName>
</protein>
<gene>
    <name evidence="5" type="ORF">JCM19240_4797</name>
</gene>
<proteinExistence type="predicted"/>
<dbReference type="GO" id="GO:0043565">
    <property type="term" value="F:sequence-specific DNA binding"/>
    <property type="evidence" value="ECO:0007669"/>
    <property type="project" value="InterPro"/>
</dbReference>
<dbReference type="PROSITE" id="PS01124">
    <property type="entry name" value="HTH_ARAC_FAMILY_2"/>
    <property type="match status" value="1"/>
</dbReference>
<evidence type="ECO:0000259" key="4">
    <source>
        <dbReference type="PROSITE" id="PS01124"/>
    </source>
</evidence>
<evidence type="ECO:0000256" key="3">
    <source>
        <dbReference type="ARBA" id="ARBA00023163"/>
    </source>
</evidence>
<dbReference type="OrthoDB" id="6592899at2"/>
<dbReference type="PANTHER" id="PTHR46796">
    <property type="entry name" value="HTH-TYPE TRANSCRIPTIONAL ACTIVATOR RHAS-RELATED"/>
    <property type="match status" value="1"/>
</dbReference>
<dbReference type="AlphaFoldDB" id="A0A090TYB0"/>
<reference evidence="5 6" key="1">
    <citation type="submission" date="2014-09" db="EMBL/GenBank/DDBJ databases">
        <title>Vibrio maritimus JCM 19240. (C210) whole genome shotgun sequence.</title>
        <authorList>
            <person name="Sawabe T."/>
            <person name="Meirelles P."/>
            <person name="Nakanishi M."/>
            <person name="Sayaka M."/>
            <person name="Hattori M."/>
            <person name="Ohkuma M."/>
        </authorList>
    </citation>
    <scope>NUCLEOTIDE SEQUENCE [LARGE SCALE GENOMIC DNA]</scope>
    <source>
        <strain evidence="5 6">JCM 19240</strain>
    </source>
</reference>
<dbReference type="InterPro" id="IPR018060">
    <property type="entry name" value="HTH_AraC"/>
</dbReference>
<evidence type="ECO:0000256" key="2">
    <source>
        <dbReference type="ARBA" id="ARBA00023125"/>
    </source>
</evidence>
<dbReference type="GO" id="GO:0003700">
    <property type="term" value="F:DNA-binding transcription factor activity"/>
    <property type="evidence" value="ECO:0007669"/>
    <property type="project" value="InterPro"/>
</dbReference>
<organism evidence="5 6">
    <name type="scientific">Vibrio maritimus</name>
    <dbReference type="NCBI Taxonomy" id="990268"/>
    <lineage>
        <taxon>Bacteria</taxon>
        <taxon>Pseudomonadati</taxon>
        <taxon>Pseudomonadota</taxon>
        <taxon>Gammaproteobacteria</taxon>
        <taxon>Vibrionales</taxon>
        <taxon>Vibrionaceae</taxon>
        <taxon>Vibrio</taxon>
    </lineage>
</organism>
<dbReference type="SMART" id="SM00342">
    <property type="entry name" value="HTH_ARAC"/>
    <property type="match status" value="1"/>
</dbReference>
<accession>A0A090TYB0</accession>
<evidence type="ECO:0000313" key="6">
    <source>
        <dbReference type="Proteomes" id="UP000029224"/>
    </source>
</evidence>